<proteinExistence type="predicted"/>
<keyword evidence="4" id="KW-0539">Nucleus</keyword>
<protein>
    <recommendedName>
        <fullName evidence="5">Vps72/YL1 C-terminal domain-containing protein</fullName>
    </recommendedName>
</protein>
<evidence type="ECO:0000256" key="3">
    <source>
        <dbReference type="ARBA" id="ARBA00023163"/>
    </source>
</evidence>
<organism evidence="6 7">
    <name type="scientific">Wickerhamomyces pijperi</name>
    <name type="common">Yeast</name>
    <name type="synonym">Pichia pijperi</name>
    <dbReference type="NCBI Taxonomy" id="599730"/>
    <lineage>
        <taxon>Eukaryota</taxon>
        <taxon>Fungi</taxon>
        <taxon>Dikarya</taxon>
        <taxon>Ascomycota</taxon>
        <taxon>Saccharomycotina</taxon>
        <taxon>Saccharomycetes</taxon>
        <taxon>Phaffomycetales</taxon>
        <taxon>Wickerhamomycetaceae</taxon>
        <taxon>Wickerhamomyces</taxon>
    </lineage>
</organism>
<dbReference type="EMBL" id="JAEUBG010000730">
    <property type="protein sequence ID" value="KAH3687580.1"/>
    <property type="molecule type" value="Genomic_DNA"/>
</dbReference>
<evidence type="ECO:0000256" key="2">
    <source>
        <dbReference type="ARBA" id="ARBA00023015"/>
    </source>
</evidence>
<dbReference type="AlphaFoldDB" id="A0A9P8QDK2"/>
<evidence type="ECO:0000313" key="6">
    <source>
        <dbReference type="EMBL" id="KAH3687580.1"/>
    </source>
</evidence>
<keyword evidence="2" id="KW-0805">Transcription regulation</keyword>
<keyword evidence="7" id="KW-1185">Reference proteome</keyword>
<comment type="caution">
    <text evidence="6">The sequence shown here is derived from an EMBL/GenBank/DDBJ whole genome shotgun (WGS) entry which is preliminary data.</text>
</comment>
<name>A0A9P8QDK2_WICPI</name>
<evidence type="ECO:0000259" key="5">
    <source>
        <dbReference type="SMART" id="SM00993"/>
    </source>
</evidence>
<reference evidence="6" key="1">
    <citation type="journal article" date="2021" name="Open Biol.">
        <title>Shared evolutionary footprints suggest mitochondrial oxidative damage underlies multiple complex I losses in fungi.</title>
        <authorList>
            <person name="Schikora-Tamarit M.A."/>
            <person name="Marcet-Houben M."/>
            <person name="Nosek J."/>
            <person name="Gabaldon T."/>
        </authorList>
    </citation>
    <scope>NUCLEOTIDE SEQUENCE</scope>
    <source>
        <strain evidence="6">CBS2887</strain>
    </source>
</reference>
<dbReference type="PANTHER" id="PTHR31200:SF1">
    <property type="entry name" value="INO80 COMPLEX SUBUNIT C"/>
    <property type="match status" value="1"/>
</dbReference>
<dbReference type="InterPro" id="IPR013272">
    <property type="entry name" value="Vps72/YL1_C"/>
</dbReference>
<dbReference type="Proteomes" id="UP000774326">
    <property type="component" value="Unassembled WGS sequence"/>
</dbReference>
<comment type="subcellular location">
    <subcellularLocation>
        <location evidence="1">Nucleus</location>
    </subcellularLocation>
</comment>
<dbReference type="OrthoDB" id="49520at2759"/>
<dbReference type="GO" id="GO:0031011">
    <property type="term" value="C:Ino80 complex"/>
    <property type="evidence" value="ECO:0007669"/>
    <property type="project" value="InterPro"/>
</dbReference>
<dbReference type="GO" id="GO:0006338">
    <property type="term" value="P:chromatin remodeling"/>
    <property type="evidence" value="ECO:0007669"/>
    <property type="project" value="InterPro"/>
</dbReference>
<dbReference type="SMART" id="SM00993">
    <property type="entry name" value="YL1_C"/>
    <property type="match status" value="1"/>
</dbReference>
<evidence type="ECO:0000256" key="1">
    <source>
        <dbReference type="ARBA" id="ARBA00004123"/>
    </source>
</evidence>
<reference evidence="6" key="2">
    <citation type="submission" date="2021-01" db="EMBL/GenBank/DDBJ databases">
        <authorList>
            <person name="Schikora-Tamarit M.A."/>
        </authorList>
    </citation>
    <scope>NUCLEOTIDE SEQUENCE</scope>
    <source>
        <strain evidence="6">CBS2887</strain>
    </source>
</reference>
<evidence type="ECO:0000313" key="7">
    <source>
        <dbReference type="Proteomes" id="UP000774326"/>
    </source>
</evidence>
<sequence>MTVDIYQVAELNSAPAKFKTAASQLKKSNKRVKPLKQLLVDEQKLLKQLEVGDLNSVNYFTIHAPPSIKPTKKYCDITGLKGNYRSPSNNLRYHNKEVFTVVKNLGSGVDQQYLELRNANVILK</sequence>
<keyword evidence="3" id="KW-0804">Transcription</keyword>
<gene>
    <name evidence="6" type="ORF">WICPIJ_001441</name>
</gene>
<accession>A0A9P8QDK2</accession>
<feature type="domain" description="Vps72/YL1 C-terminal" evidence="5">
    <location>
        <begin position="73"/>
        <end position="102"/>
    </location>
</feature>
<dbReference type="PANTHER" id="PTHR31200">
    <property type="entry name" value="INO80 COMPLEX SUBUNIT C"/>
    <property type="match status" value="1"/>
</dbReference>
<evidence type="ECO:0000256" key="4">
    <source>
        <dbReference type="ARBA" id="ARBA00023242"/>
    </source>
</evidence>
<dbReference type="InterPro" id="IPR029525">
    <property type="entry name" value="INO80C/Ies6"/>
</dbReference>
<dbReference type="Pfam" id="PF08265">
    <property type="entry name" value="YL1_C"/>
    <property type="match status" value="1"/>
</dbReference>